<dbReference type="Proteomes" id="UP001165064">
    <property type="component" value="Unassembled WGS sequence"/>
</dbReference>
<keyword evidence="2" id="KW-1185">Reference proteome</keyword>
<proteinExistence type="predicted"/>
<dbReference type="EMBL" id="BSXS01010384">
    <property type="protein sequence ID" value="GME98116.1"/>
    <property type="molecule type" value="Genomic_DNA"/>
</dbReference>
<gene>
    <name evidence="1" type="ORF">Amon02_001040800</name>
</gene>
<comment type="caution">
    <text evidence="1">The sequence shown here is derived from an EMBL/GenBank/DDBJ whole genome shotgun (WGS) entry which is preliminary data.</text>
</comment>
<evidence type="ECO:0000313" key="1">
    <source>
        <dbReference type="EMBL" id="GME98116.1"/>
    </source>
</evidence>
<evidence type="ECO:0000313" key="2">
    <source>
        <dbReference type="Proteomes" id="UP001165064"/>
    </source>
</evidence>
<reference evidence="1" key="1">
    <citation type="submission" date="2023-04" db="EMBL/GenBank/DDBJ databases">
        <title>Ambrosiozyma monospora NBRC 10751.</title>
        <authorList>
            <person name="Ichikawa N."/>
            <person name="Sato H."/>
            <person name="Tonouchi N."/>
        </authorList>
    </citation>
    <scope>NUCLEOTIDE SEQUENCE</scope>
    <source>
        <strain evidence="1">NBRC 10751</strain>
    </source>
</reference>
<accession>A0ACB5TZL1</accession>
<organism evidence="1 2">
    <name type="scientific">Ambrosiozyma monospora</name>
    <name type="common">Yeast</name>
    <name type="synonym">Endomycopsis monosporus</name>
    <dbReference type="NCBI Taxonomy" id="43982"/>
    <lineage>
        <taxon>Eukaryota</taxon>
        <taxon>Fungi</taxon>
        <taxon>Dikarya</taxon>
        <taxon>Ascomycota</taxon>
        <taxon>Saccharomycotina</taxon>
        <taxon>Pichiomycetes</taxon>
        <taxon>Pichiales</taxon>
        <taxon>Pichiaceae</taxon>
        <taxon>Ambrosiozyma</taxon>
    </lineage>
</organism>
<sequence length="204" mass="22814">MSTTTSTTTTLNLKHQPTKLEVSNDTSLDKRIEQLIRHTGTLKVGQGDKEAVKPGPDPEGLEILPESSKKRMIDAGIDISKGYPEVPDYNKVPIYLDEAFAIRNEDYPYIERGKNADPEKKALFGAAKEVIDLTKHIGTEIVGLQLADLTDQQKDELALLIAERGVVFFRDQKLSPQKQWDLGDYWGQIEKHAQVQHVPGLKVP</sequence>
<protein>
    <submittedName>
        <fullName evidence="1">Unnamed protein product</fullName>
    </submittedName>
</protein>
<name>A0ACB5TZL1_AMBMO</name>